<protein>
    <recommendedName>
        <fullName evidence="2">DUF7343 domain-containing protein</fullName>
    </recommendedName>
</protein>
<evidence type="ECO:0000259" key="2">
    <source>
        <dbReference type="Pfam" id="PF24034"/>
    </source>
</evidence>
<dbReference type="InterPro" id="IPR036388">
    <property type="entry name" value="WH-like_DNA-bd_sf"/>
</dbReference>
<dbReference type="Pfam" id="PF24034">
    <property type="entry name" value="DUF7343"/>
    <property type="match status" value="1"/>
</dbReference>
<name>B1L6R5_KORCO</name>
<dbReference type="Pfam" id="PF04122">
    <property type="entry name" value="CW_binding_2"/>
    <property type="match status" value="1"/>
</dbReference>
<dbReference type="KEGG" id="kcr:Kcr_1398"/>
<dbReference type="HOGENOM" id="CLU_830601_0_0_2"/>
<dbReference type="AlphaFoldDB" id="B1L6R5"/>
<organism evidence="3 4">
    <name type="scientific">Korarchaeum cryptofilum (strain OPF8)</name>
    <dbReference type="NCBI Taxonomy" id="374847"/>
    <lineage>
        <taxon>Archaea</taxon>
        <taxon>Thermoproteota</taxon>
        <taxon>Candidatus Korarchaeia</taxon>
        <taxon>Candidatus Korarchaeales</taxon>
        <taxon>Candidatus Korarchaeaceae</taxon>
        <taxon>Candidatus Korarchaeum</taxon>
    </lineage>
</organism>
<dbReference type="InParanoid" id="B1L6R5"/>
<dbReference type="InterPro" id="IPR007253">
    <property type="entry name" value="Cell_wall-bd_2"/>
</dbReference>
<evidence type="ECO:0000256" key="1">
    <source>
        <dbReference type="SAM" id="Phobius"/>
    </source>
</evidence>
<sequence length="285" mass="31847">MSYGMSHSSWIIQLTPTNENEVLKLITGLAGFKRNISILVVGAPNAVPIEFEEKLQNLGIVVKRVGGATRLDTSLYLAINYWRDCKSLVLVDGFNSSYYLAALSVAVERKAPIIYTKDGKPPDGFRESLENHLKDLKSIIVVGGSLDPDEADFLRSKGYSVSYISGMNVTLRYPGDNQLIPGEIAAPLLALVGFPLGSLLTYILMRRGKREEGDLMDFLTLDERKLVEVVKEKGEVFQEELPELTGFSKPKISRMIAELSDRRILSKEKYGKTYIIRLSERARNL</sequence>
<dbReference type="Gene3D" id="1.10.10.10">
    <property type="entry name" value="Winged helix-like DNA-binding domain superfamily/Winged helix DNA-binding domain"/>
    <property type="match status" value="1"/>
</dbReference>
<feature type="transmembrane region" description="Helical" evidence="1">
    <location>
        <begin position="184"/>
        <end position="205"/>
    </location>
</feature>
<keyword evidence="4" id="KW-1185">Reference proteome</keyword>
<dbReference type="STRING" id="374847.Kcr_1398"/>
<keyword evidence="1" id="KW-0812">Transmembrane</keyword>
<evidence type="ECO:0000313" key="3">
    <source>
        <dbReference type="EMBL" id="ACB08144.1"/>
    </source>
</evidence>
<dbReference type="EnsemblBacteria" id="ACB08144">
    <property type="protein sequence ID" value="ACB08144"/>
    <property type="gene ID" value="Kcr_1398"/>
</dbReference>
<keyword evidence="1" id="KW-0472">Membrane</keyword>
<dbReference type="PhylomeDB" id="B1L6R5"/>
<gene>
    <name evidence="3" type="ordered locus">Kcr_1398</name>
</gene>
<feature type="domain" description="DUF7343" evidence="2">
    <location>
        <begin position="219"/>
        <end position="278"/>
    </location>
</feature>
<dbReference type="InterPro" id="IPR055767">
    <property type="entry name" value="DUF7343"/>
</dbReference>
<dbReference type="eggNOG" id="arCOG00395">
    <property type="taxonomic scope" value="Archaea"/>
</dbReference>
<dbReference type="Proteomes" id="UP000001686">
    <property type="component" value="Chromosome"/>
</dbReference>
<dbReference type="SUPFAM" id="SSF46785">
    <property type="entry name" value="Winged helix' DNA-binding domain"/>
    <property type="match status" value="1"/>
</dbReference>
<dbReference type="InterPro" id="IPR036390">
    <property type="entry name" value="WH_DNA-bd_sf"/>
</dbReference>
<keyword evidence="1" id="KW-1133">Transmembrane helix</keyword>
<proteinExistence type="predicted"/>
<accession>B1L6R5</accession>
<dbReference type="EMBL" id="CP000968">
    <property type="protein sequence ID" value="ACB08144.1"/>
    <property type="molecule type" value="Genomic_DNA"/>
</dbReference>
<reference evidence="3 4" key="1">
    <citation type="journal article" date="2008" name="Proc. Natl. Acad. Sci. U.S.A.">
        <title>A korarchaeal genome reveals new insights into the evolution of the Archaea.</title>
        <authorList>
            <person name="Elkins J.G."/>
            <person name="Podar M."/>
            <person name="Graham D.E."/>
            <person name="Makarova K.S."/>
            <person name="Wolf Y."/>
            <person name="Randau L."/>
            <person name="Hedlund B.P."/>
            <person name="Brochier-Armanet C."/>
            <person name="Kunin V."/>
            <person name="Anderson I."/>
            <person name="Lapidus A."/>
            <person name="Goltsman E."/>
            <person name="Barry K."/>
            <person name="Koonin E.V."/>
            <person name="Hugenholtz P."/>
            <person name="Kyrpides N."/>
            <person name="Wanner G."/>
            <person name="Richardson P."/>
            <person name="Keller M."/>
            <person name="Stetter K.O."/>
        </authorList>
    </citation>
    <scope>NUCLEOTIDE SEQUENCE [LARGE SCALE GENOMIC DNA]</scope>
    <source>
        <strain evidence="4">OPF8</strain>
    </source>
</reference>
<evidence type="ECO:0000313" key="4">
    <source>
        <dbReference type="Proteomes" id="UP000001686"/>
    </source>
</evidence>